<accession>A0A146KJ06</accession>
<dbReference type="AlphaFoldDB" id="A0A146KJ06"/>
<name>A0A146KJ06_9EUKA</name>
<gene>
    <name evidence="1" type="ORF">TPC1_11605</name>
</gene>
<dbReference type="InterPro" id="IPR026906">
    <property type="entry name" value="LRR_5"/>
</dbReference>
<dbReference type="EMBL" id="GDID01001190">
    <property type="protein sequence ID" value="JAP95416.1"/>
    <property type="molecule type" value="Transcribed_RNA"/>
</dbReference>
<dbReference type="Pfam" id="PF13306">
    <property type="entry name" value="LRR_5"/>
    <property type="match status" value="1"/>
</dbReference>
<reference evidence="1" key="1">
    <citation type="submission" date="2015-07" db="EMBL/GenBank/DDBJ databases">
        <title>Adaptation to a free-living lifestyle via gene acquisitions in the diplomonad Trepomonas sp. PC1.</title>
        <authorList>
            <person name="Xu F."/>
            <person name="Jerlstrom-Hultqvist J."/>
            <person name="Kolisko M."/>
            <person name="Simpson A.G.B."/>
            <person name="Roger A.J."/>
            <person name="Svard S.G."/>
            <person name="Andersson J.O."/>
        </authorList>
    </citation>
    <scope>NUCLEOTIDE SEQUENCE</scope>
    <source>
        <strain evidence="1">PC1</strain>
    </source>
</reference>
<sequence>SNCLKVGQNSFFKTQVIIPQKFAIVQTEIFQKDIIDIPDVELIKKGSFMNLSYKTLSKIVLKNCKYIGQEAFCNTNIKYFEGANVELIDSFAFKNCVHLQQCVVENVQQIGRQCFLESGILSFTGLKLQIIPAMCFCSSLLAEANFPQVHSVDQYSFTHCVCLQFLNIPNLKNIGMNAFEGSFLQREF</sequence>
<proteinExistence type="predicted"/>
<protein>
    <submittedName>
        <fullName evidence="1">Leucine rich repeats-containing protein</fullName>
    </submittedName>
</protein>
<feature type="non-terminal residue" evidence="1">
    <location>
        <position position="188"/>
    </location>
</feature>
<dbReference type="Gene3D" id="3.80.10.10">
    <property type="entry name" value="Ribonuclease Inhibitor"/>
    <property type="match status" value="2"/>
</dbReference>
<dbReference type="InterPro" id="IPR032675">
    <property type="entry name" value="LRR_dom_sf"/>
</dbReference>
<evidence type="ECO:0000313" key="1">
    <source>
        <dbReference type="EMBL" id="JAP95416.1"/>
    </source>
</evidence>
<organism evidence="1">
    <name type="scientific">Trepomonas sp. PC1</name>
    <dbReference type="NCBI Taxonomy" id="1076344"/>
    <lineage>
        <taxon>Eukaryota</taxon>
        <taxon>Metamonada</taxon>
        <taxon>Diplomonadida</taxon>
        <taxon>Hexamitidae</taxon>
        <taxon>Hexamitinae</taxon>
        <taxon>Trepomonas</taxon>
    </lineage>
</organism>
<feature type="non-terminal residue" evidence="1">
    <location>
        <position position="1"/>
    </location>
</feature>